<gene>
    <name evidence="1" type="ORF">AHAE1019_LOCUS588</name>
</gene>
<evidence type="ECO:0000313" key="1">
    <source>
        <dbReference type="EMBL" id="CAE0319146.1"/>
    </source>
</evidence>
<sequence>MNRTSKINKLKMVKTPKIYPLINFTNKMMNNNNNKNNKTNRINNNIKITPKIRKASLSTGNGMRAKKRNLWILTSRHRKTKIRIKSSIFPPFKKPLKFPIIYKMKIIDSKICNKFPIRNYNKSCIRNKTKKTKMTIIRKIKANRSI</sequence>
<proteinExistence type="predicted"/>
<dbReference type="AlphaFoldDB" id="A0A7S3IBE8"/>
<organism evidence="1">
    <name type="scientific">Anophryoides haemophila</name>
    <dbReference type="NCBI Taxonomy" id="46462"/>
    <lineage>
        <taxon>Eukaryota</taxon>
        <taxon>Sar</taxon>
        <taxon>Alveolata</taxon>
        <taxon>Ciliophora</taxon>
        <taxon>Intramacronucleata</taxon>
        <taxon>Oligohymenophorea</taxon>
        <taxon>Scuticociliatia</taxon>
        <taxon>Philasterida</taxon>
        <taxon>Glauconematidae</taxon>
        <taxon>Anophryoides</taxon>
    </lineage>
</organism>
<name>A0A7S3IBE8_9CILI</name>
<dbReference type="EMBL" id="HBIG01015678">
    <property type="protein sequence ID" value="CAE0319146.1"/>
    <property type="molecule type" value="Transcribed_RNA"/>
</dbReference>
<reference evidence="1" key="1">
    <citation type="submission" date="2021-01" db="EMBL/GenBank/DDBJ databases">
        <authorList>
            <person name="Corre E."/>
            <person name="Pelletier E."/>
            <person name="Niang G."/>
            <person name="Scheremetjew M."/>
            <person name="Finn R."/>
            <person name="Kale V."/>
            <person name="Holt S."/>
            <person name="Cochrane G."/>
            <person name="Meng A."/>
            <person name="Brown T."/>
            <person name="Cohen L."/>
        </authorList>
    </citation>
    <scope>NUCLEOTIDE SEQUENCE</scope>
    <source>
        <strain evidence="1">AH6</strain>
    </source>
</reference>
<accession>A0A7S3IBE8</accession>
<protein>
    <submittedName>
        <fullName evidence="1">Uncharacterized protein</fullName>
    </submittedName>
</protein>